<reference evidence="1" key="2">
    <citation type="journal article" date="2020" name="Nat. Commun.">
        <title>Large-scale genome sequencing of mycorrhizal fungi provides insights into the early evolution of symbiotic traits.</title>
        <authorList>
            <person name="Miyauchi S."/>
            <person name="Kiss E."/>
            <person name="Kuo A."/>
            <person name="Drula E."/>
            <person name="Kohler A."/>
            <person name="Sanchez-Garcia M."/>
            <person name="Morin E."/>
            <person name="Andreopoulos B."/>
            <person name="Barry K.W."/>
            <person name="Bonito G."/>
            <person name="Buee M."/>
            <person name="Carver A."/>
            <person name="Chen C."/>
            <person name="Cichocki N."/>
            <person name="Clum A."/>
            <person name="Culley D."/>
            <person name="Crous P.W."/>
            <person name="Fauchery L."/>
            <person name="Girlanda M."/>
            <person name="Hayes R.D."/>
            <person name="Keri Z."/>
            <person name="LaButti K."/>
            <person name="Lipzen A."/>
            <person name="Lombard V."/>
            <person name="Magnuson J."/>
            <person name="Maillard F."/>
            <person name="Murat C."/>
            <person name="Nolan M."/>
            <person name="Ohm R.A."/>
            <person name="Pangilinan J."/>
            <person name="Pereira M.F."/>
            <person name="Perotto S."/>
            <person name="Peter M."/>
            <person name="Pfister S."/>
            <person name="Riley R."/>
            <person name="Sitrit Y."/>
            <person name="Stielow J.B."/>
            <person name="Szollosi G."/>
            <person name="Zifcakova L."/>
            <person name="Stursova M."/>
            <person name="Spatafora J.W."/>
            <person name="Tedersoo L."/>
            <person name="Vaario L.M."/>
            <person name="Yamada A."/>
            <person name="Yan M."/>
            <person name="Wang P."/>
            <person name="Xu J."/>
            <person name="Bruns T."/>
            <person name="Baldrian P."/>
            <person name="Vilgalys R."/>
            <person name="Dunand C."/>
            <person name="Henrissat B."/>
            <person name="Grigoriev I.V."/>
            <person name="Hibbett D."/>
            <person name="Nagy L.G."/>
            <person name="Martin F.M."/>
        </authorList>
    </citation>
    <scope>NUCLEOTIDE SEQUENCE</scope>
    <source>
        <strain evidence="1">BED1</strain>
    </source>
</reference>
<evidence type="ECO:0000313" key="1">
    <source>
        <dbReference type="EMBL" id="KAF8417743.1"/>
    </source>
</evidence>
<accession>A0AAD4G6D8</accession>
<dbReference type="AlphaFoldDB" id="A0AAD4G6D8"/>
<gene>
    <name evidence="1" type="ORF">L210DRAFT_1008262</name>
</gene>
<reference evidence="1" key="1">
    <citation type="submission" date="2019-10" db="EMBL/GenBank/DDBJ databases">
        <authorList>
            <consortium name="DOE Joint Genome Institute"/>
            <person name="Kuo A."/>
            <person name="Miyauchi S."/>
            <person name="Kiss E."/>
            <person name="Drula E."/>
            <person name="Kohler A."/>
            <person name="Sanchez-Garcia M."/>
            <person name="Andreopoulos B."/>
            <person name="Barry K.W."/>
            <person name="Bonito G."/>
            <person name="Buee M."/>
            <person name="Carver A."/>
            <person name="Chen C."/>
            <person name="Cichocki N."/>
            <person name="Clum A."/>
            <person name="Culley D."/>
            <person name="Crous P.W."/>
            <person name="Fauchery L."/>
            <person name="Girlanda M."/>
            <person name="Hayes R."/>
            <person name="Keri Z."/>
            <person name="LaButti K."/>
            <person name="Lipzen A."/>
            <person name="Lombard V."/>
            <person name="Magnuson J."/>
            <person name="Maillard F."/>
            <person name="Morin E."/>
            <person name="Murat C."/>
            <person name="Nolan M."/>
            <person name="Ohm R."/>
            <person name="Pangilinan J."/>
            <person name="Pereira M."/>
            <person name="Perotto S."/>
            <person name="Peter M."/>
            <person name="Riley R."/>
            <person name="Sitrit Y."/>
            <person name="Stielow B."/>
            <person name="Szollosi G."/>
            <person name="Zifcakova L."/>
            <person name="Stursova M."/>
            <person name="Spatafora J.W."/>
            <person name="Tedersoo L."/>
            <person name="Vaario L.-M."/>
            <person name="Yamada A."/>
            <person name="Yan M."/>
            <person name="Wang P."/>
            <person name="Xu J."/>
            <person name="Bruns T."/>
            <person name="Baldrian P."/>
            <person name="Vilgalys R."/>
            <person name="Henrissat B."/>
            <person name="Grigoriev I.V."/>
            <person name="Hibbett D."/>
            <person name="Nagy L.G."/>
            <person name="Martin F.M."/>
        </authorList>
    </citation>
    <scope>NUCLEOTIDE SEQUENCE</scope>
    <source>
        <strain evidence="1">BED1</strain>
    </source>
</reference>
<evidence type="ECO:0000313" key="2">
    <source>
        <dbReference type="Proteomes" id="UP001194468"/>
    </source>
</evidence>
<organism evidence="1 2">
    <name type="scientific">Boletus edulis BED1</name>
    <dbReference type="NCBI Taxonomy" id="1328754"/>
    <lineage>
        <taxon>Eukaryota</taxon>
        <taxon>Fungi</taxon>
        <taxon>Dikarya</taxon>
        <taxon>Basidiomycota</taxon>
        <taxon>Agaricomycotina</taxon>
        <taxon>Agaricomycetes</taxon>
        <taxon>Agaricomycetidae</taxon>
        <taxon>Boletales</taxon>
        <taxon>Boletineae</taxon>
        <taxon>Boletaceae</taxon>
        <taxon>Boletoideae</taxon>
        <taxon>Boletus</taxon>
    </lineage>
</organism>
<comment type="caution">
    <text evidence="1">The sequence shown here is derived from an EMBL/GenBank/DDBJ whole genome shotgun (WGS) entry which is preliminary data.</text>
</comment>
<sequence length="131" mass="14397">MKHPCIVFKLGPLVVSRNQNGSEQVFRAITIVLGVVKIRTMEELSRFDHLYLVHPIRFPLGGVIWCTSSRHDVAPVAFTHIVDGQADTSSPACCSPETTVRCIVVHADTSKCSHVQEGRFGDPGAGRRTIM</sequence>
<keyword evidence="2" id="KW-1185">Reference proteome</keyword>
<protein>
    <submittedName>
        <fullName evidence="1">Uncharacterized protein</fullName>
    </submittedName>
</protein>
<name>A0AAD4G6D8_BOLED</name>
<proteinExistence type="predicted"/>
<dbReference type="Proteomes" id="UP001194468">
    <property type="component" value="Unassembled WGS sequence"/>
</dbReference>
<dbReference type="EMBL" id="WHUW01000216">
    <property type="protein sequence ID" value="KAF8417743.1"/>
    <property type="molecule type" value="Genomic_DNA"/>
</dbReference>